<organism evidence="1 2">
    <name type="scientific">Legionella nautarum</name>
    <dbReference type="NCBI Taxonomy" id="45070"/>
    <lineage>
        <taxon>Bacteria</taxon>
        <taxon>Pseudomonadati</taxon>
        <taxon>Pseudomonadota</taxon>
        <taxon>Gammaproteobacteria</taxon>
        <taxon>Legionellales</taxon>
        <taxon>Legionellaceae</taxon>
        <taxon>Legionella</taxon>
    </lineage>
</organism>
<reference evidence="1 2" key="1">
    <citation type="submission" date="2015-11" db="EMBL/GenBank/DDBJ databases">
        <title>Genomic analysis of 38 Legionella species identifies large and diverse effector repertoires.</title>
        <authorList>
            <person name="Burstein D."/>
            <person name="Amaro F."/>
            <person name="Zusman T."/>
            <person name="Lifshitz Z."/>
            <person name="Cohen O."/>
            <person name="Gilbert J.A."/>
            <person name="Pupko T."/>
            <person name="Shuman H.A."/>
            <person name="Segal G."/>
        </authorList>
    </citation>
    <scope>NUCLEOTIDE SEQUENCE [LARGE SCALE GENOMIC DNA]</scope>
    <source>
        <strain evidence="1 2">ATCC 49506</strain>
    </source>
</reference>
<protein>
    <submittedName>
        <fullName evidence="1">Uncharacterized protein</fullName>
    </submittedName>
</protein>
<comment type="caution">
    <text evidence="1">The sequence shown here is derived from an EMBL/GenBank/DDBJ whole genome shotgun (WGS) entry which is preliminary data.</text>
</comment>
<dbReference type="RefSeq" id="WP_157070636.1">
    <property type="nucleotide sequence ID" value="NZ_CAAAIF010000001.1"/>
</dbReference>
<evidence type="ECO:0000313" key="1">
    <source>
        <dbReference type="EMBL" id="KTD36323.1"/>
    </source>
</evidence>
<name>A0A0W0WVI5_9GAMM</name>
<evidence type="ECO:0000313" key="2">
    <source>
        <dbReference type="Proteomes" id="UP000054725"/>
    </source>
</evidence>
<gene>
    <name evidence="1" type="ORF">Lnau_1307</name>
</gene>
<proteinExistence type="predicted"/>
<dbReference type="Proteomes" id="UP000054725">
    <property type="component" value="Unassembled WGS sequence"/>
</dbReference>
<sequence length="53" mass="6343">MFRLIFALLRLQILRAILKKASQHPKLKQHAALLGPVFVLLEWFFTRRSLKKR</sequence>
<dbReference type="AlphaFoldDB" id="A0A0W0WVI5"/>
<keyword evidence="2" id="KW-1185">Reference proteome</keyword>
<dbReference type="PATRIC" id="fig|45070.6.peg.1373"/>
<accession>A0A0W0WVI5</accession>
<dbReference type="EMBL" id="LNYO01000013">
    <property type="protein sequence ID" value="KTD36323.1"/>
    <property type="molecule type" value="Genomic_DNA"/>
</dbReference>